<organism evidence="2 3">
    <name type="scientific">Thraustotheca clavata</name>
    <dbReference type="NCBI Taxonomy" id="74557"/>
    <lineage>
        <taxon>Eukaryota</taxon>
        <taxon>Sar</taxon>
        <taxon>Stramenopiles</taxon>
        <taxon>Oomycota</taxon>
        <taxon>Saprolegniomycetes</taxon>
        <taxon>Saprolegniales</taxon>
        <taxon>Achlyaceae</taxon>
        <taxon>Thraustotheca</taxon>
    </lineage>
</organism>
<protein>
    <recommendedName>
        <fullName evidence="1">Protein kinase domain-containing protein</fullName>
    </recommendedName>
</protein>
<comment type="caution">
    <text evidence="2">The sequence shown here is derived from an EMBL/GenBank/DDBJ whole genome shotgun (WGS) entry which is preliminary data.</text>
</comment>
<keyword evidence="3" id="KW-1185">Reference proteome</keyword>
<accession>A0A1V9Y988</accession>
<dbReference type="GO" id="GO:0004672">
    <property type="term" value="F:protein kinase activity"/>
    <property type="evidence" value="ECO:0007669"/>
    <property type="project" value="InterPro"/>
</dbReference>
<dbReference type="EMBL" id="JNBS01004785">
    <property type="protein sequence ID" value="OQR82273.1"/>
    <property type="molecule type" value="Genomic_DNA"/>
</dbReference>
<dbReference type="AlphaFoldDB" id="A0A1V9Y988"/>
<dbReference type="SUPFAM" id="SSF56112">
    <property type="entry name" value="Protein kinase-like (PK-like)"/>
    <property type="match status" value="1"/>
</dbReference>
<evidence type="ECO:0000313" key="3">
    <source>
        <dbReference type="Proteomes" id="UP000243217"/>
    </source>
</evidence>
<sequence>MFIDEICIWAKLESGYIVKFIGASWSRPINMECVLEYMDLGDLHTYLSKHSHDEFDWEQMRQSIYSILNGLIYLHTNYSSRSQVT</sequence>
<gene>
    <name evidence="2" type="ORF">THRCLA_23219</name>
</gene>
<dbReference type="PROSITE" id="PS50011">
    <property type="entry name" value="PROTEIN_KINASE_DOM"/>
    <property type="match status" value="1"/>
</dbReference>
<evidence type="ECO:0000313" key="2">
    <source>
        <dbReference type="EMBL" id="OQR82273.1"/>
    </source>
</evidence>
<dbReference type="Pfam" id="PF00069">
    <property type="entry name" value="Pkinase"/>
    <property type="match status" value="1"/>
</dbReference>
<evidence type="ECO:0000259" key="1">
    <source>
        <dbReference type="PROSITE" id="PS50011"/>
    </source>
</evidence>
<dbReference type="GO" id="GO:0005524">
    <property type="term" value="F:ATP binding"/>
    <property type="evidence" value="ECO:0007669"/>
    <property type="project" value="InterPro"/>
</dbReference>
<feature type="domain" description="Protein kinase" evidence="1">
    <location>
        <begin position="1"/>
        <end position="85"/>
    </location>
</feature>
<name>A0A1V9Y988_9STRA</name>
<dbReference type="OrthoDB" id="4062651at2759"/>
<dbReference type="InterPro" id="IPR000719">
    <property type="entry name" value="Prot_kinase_dom"/>
</dbReference>
<dbReference type="Proteomes" id="UP000243217">
    <property type="component" value="Unassembled WGS sequence"/>
</dbReference>
<proteinExistence type="predicted"/>
<dbReference type="Gene3D" id="1.10.510.10">
    <property type="entry name" value="Transferase(Phosphotransferase) domain 1"/>
    <property type="match status" value="1"/>
</dbReference>
<dbReference type="InterPro" id="IPR011009">
    <property type="entry name" value="Kinase-like_dom_sf"/>
</dbReference>
<reference evidence="2 3" key="1">
    <citation type="journal article" date="2014" name="Genome Biol. Evol.">
        <title>The secreted proteins of Achlya hypogyna and Thraustotheca clavata identify the ancestral oomycete secretome and reveal gene acquisitions by horizontal gene transfer.</title>
        <authorList>
            <person name="Misner I."/>
            <person name="Blouin N."/>
            <person name="Leonard G."/>
            <person name="Richards T.A."/>
            <person name="Lane C.E."/>
        </authorList>
    </citation>
    <scope>NUCLEOTIDE SEQUENCE [LARGE SCALE GENOMIC DNA]</scope>
    <source>
        <strain evidence="2 3">ATCC 34112</strain>
    </source>
</reference>